<evidence type="ECO:0000256" key="2">
    <source>
        <dbReference type="ARBA" id="ARBA00004323"/>
    </source>
</evidence>
<dbReference type="GO" id="GO:0005789">
    <property type="term" value="C:endoplasmic reticulum membrane"/>
    <property type="evidence" value="ECO:0007669"/>
    <property type="project" value="UniProtKB-SubCell"/>
</dbReference>
<evidence type="ECO:0000256" key="7">
    <source>
        <dbReference type="ARBA" id="ARBA00022676"/>
    </source>
</evidence>
<evidence type="ECO:0000259" key="22">
    <source>
        <dbReference type="Pfam" id="PF09258"/>
    </source>
</evidence>
<evidence type="ECO:0000256" key="10">
    <source>
        <dbReference type="ARBA" id="ARBA00022723"/>
    </source>
</evidence>
<evidence type="ECO:0000256" key="16">
    <source>
        <dbReference type="ARBA" id="ARBA00023157"/>
    </source>
</evidence>
<dbReference type="InterPro" id="IPR040911">
    <property type="entry name" value="Exostosin_GT47"/>
</dbReference>
<dbReference type="InterPro" id="IPR015338">
    <property type="entry name" value="GT64_dom"/>
</dbReference>
<evidence type="ECO:0000256" key="3">
    <source>
        <dbReference type="ARBA" id="ARBA00004648"/>
    </source>
</evidence>
<comment type="subcellular location">
    <subcellularLocation>
        <location evidence="3">Endoplasmic reticulum membrane</location>
        <topology evidence="3">Single-pass type II membrane protein</topology>
    </subcellularLocation>
    <subcellularLocation>
        <location evidence="2">Golgi apparatus membrane</location>
        <topology evidence="2">Single-pass type II membrane protein</topology>
    </subcellularLocation>
</comment>
<evidence type="ECO:0000256" key="18">
    <source>
        <dbReference type="ARBA" id="ARBA00023211"/>
    </source>
</evidence>
<keyword evidence="12" id="KW-0735">Signal-anchor</keyword>
<dbReference type="InterPro" id="IPR029044">
    <property type="entry name" value="Nucleotide-diphossugar_trans"/>
</dbReference>
<evidence type="ECO:0000256" key="5">
    <source>
        <dbReference type="ARBA" id="ARBA00010271"/>
    </source>
</evidence>
<keyword evidence="15 20" id="KW-0472">Membrane</keyword>
<keyword evidence="17" id="KW-0325">Glycoprotein</keyword>
<dbReference type="EC" id="2.4.1.224" evidence="6"/>
<evidence type="ECO:0000256" key="13">
    <source>
        <dbReference type="ARBA" id="ARBA00022989"/>
    </source>
</evidence>
<reference evidence="23 24" key="1">
    <citation type="submission" date="2024-01" db="EMBL/GenBank/DDBJ databases">
        <title>The genome of the rayed Mediterranean limpet Patella caerulea (Linnaeus, 1758).</title>
        <authorList>
            <person name="Anh-Thu Weber A."/>
            <person name="Halstead-Nussloch G."/>
        </authorList>
    </citation>
    <scope>NUCLEOTIDE SEQUENCE [LARGE SCALE GENOMIC DNA]</scope>
    <source>
        <strain evidence="23">AATW-2023a</strain>
        <tissue evidence="23">Whole specimen</tissue>
    </source>
</reference>
<keyword evidence="9 20" id="KW-0812">Transmembrane</keyword>
<protein>
    <recommendedName>
        <fullName evidence="19">Exostosin-2</fullName>
        <ecNumber evidence="6">2.4.1.224</ecNumber>
    </recommendedName>
</protein>
<accession>A0AAN8G3R7</accession>
<comment type="similarity">
    <text evidence="5">Belongs to the glycosyltransferase 47 family.</text>
</comment>
<evidence type="ECO:0000313" key="24">
    <source>
        <dbReference type="Proteomes" id="UP001347796"/>
    </source>
</evidence>
<evidence type="ECO:0000256" key="19">
    <source>
        <dbReference type="ARBA" id="ARBA00069568"/>
    </source>
</evidence>
<keyword evidence="24" id="KW-1185">Reference proteome</keyword>
<keyword evidence="13 20" id="KW-1133">Transmembrane helix</keyword>
<dbReference type="Pfam" id="PF03016">
    <property type="entry name" value="Exostosin_GT47"/>
    <property type="match status" value="1"/>
</dbReference>
<keyword evidence="8" id="KW-0808">Transferase</keyword>
<comment type="caution">
    <text evidence="23">The sequence shown here is derived from an EMBL/GenBank/DDBJ whole genome shotgun (WGS) entry which is preliminary data.</text>
</comment>
<dbReference type="PANTHER" id="PTHR48261">
    <property type="entry name" value="ACETYLGLUCOSAMINYLTRANSFERASE"/>
    <property type="match status" value="1"/>
</dbReference>
<name>A0AAN8G3R7_PATCE</name>
<dbReference type="Pfam" id="PF09258">
    <property type="entry name" value="Glyco_transf_64"/>
    <property type="match status" value="1"/>
</dbReference>
<feature type="domain" description="Exostosin GT47" evidence="21">
    <location>
        <begin position="93"/>
        <end position="368"/>
    </location>
</feature>
<comment type="cofactor">
    <cofactor evidence="1">
        <name>Mn(2+)</name>
        <dbReference type="ChEBI" id="CHEBI:29035"/>
    </cofactor>
</comment>
<feature type="transmembrane region" description="Helical" evidence="20">
    <location>
        <begin position="15"/>
        <end position="37"/>
    </location>
</feature>
<evidence type="ECO:0000259" key="21">
    <source>
        <dbReference type="Pfam" id="PF03016"/>
    </source>
</evidence>
<sequence length="706" mass="81472">MQALRKRHLTSSQSIYFLLLLTVVILICMMMLMVFVWSPSNFEEDQFRFSRSINTNEIVTIHTTQQIKTLPRDTSCTFHTCLEVYQCGYNDETKISVYVYPIKSFEDENSEELTLSRSKEFDEILQAITDSDFYTSDPNTACLFIPSVDMLNQNNLNLKNVGRILASLQWWKDGSNHLLFNMVAGSSPDFHSVVEVDTGRAVIAGSGFSSLSYRRIFDVSIPMFNPLVSGLQLPVYSNNHAKRYLLISSQLGLHQEYLQVLRQLHEEDDQFLLLNTCPHHQKPWNYTQRCHNSKIYNYPHVLQNSTFCLVLRGSRLGQPALSDAMQAGCIPVVVADGYVMPFSEVLDWTRAAVEVREDDLADIIKIIKTYSPERIQQMQKQVKFYYDKYFSSLKAIALTTLQIINDRVFPYAGKSYEYWNDIPKSNVVQNPLFLPLSPPKSQGFTAVILTFDRLESLFQVIKRVAKVPSLAKVVVVWNNQNKAAPPMSSWPYIGKPIKVIQTKKNKLSNRFVPYDEIETECILALDDDIIMLTDDEVEFGYEVWREFPDRLVGFPSRLHLWDNSTQKWKYESEWTNEISMVLTGAAFYHKYFSYLYTNSMPGNMKLWVDDHMNCEDIAMNFLMANMTGKAPIKVTPRKKFKCPQCVNNEMLSADLTHMVERSECINKFTSIYNTMPLKSIEFRADPVLYKDNYPGILKKFNDVGSL</sequence>
<dbReference type="AlphaFoldDB" id="A0AAN8G3R7"/>
<evidence type="ECO:0000256" key="15">
    <source>
        <dbReference type="ARBA" id="ARBA00023136"/>
    </source>
</evidence>
<dbReference type="GO" id="GO:0046872">
    <property type="term" value="F:metal ion binding"/>
    <property type="evidence" value="ECO:0007669"/>
    <property type="project" value="UniProtKB-KW"/>
</dbReference>
<keyword evidence="7" id="KW-0328">Glycosyltransferase</keyword>
<dbReference type="GO" id="GO:0015020">
    <property type="term" value="F:glucuronosyltransferase activity"/>
    <property type="evidence" value="ECO:0007669"/>
    <property type="project" value="UniProtKB-ARBA"/>
</dbReference>
<keyword evidence="18" id="KW-0464">Manganese</keyword>
<dbReference type="GO" id="GO:0000139">
    <property type="term" value="C:Golgi membrane"/>
    <property type="evidence" value="ECO:0007669"/>
    <property type="project" value="UniProtKB-SubCell"/>
</dbReference>
<keyword evidence="14" id="KW-0333">Golgi apparatus</keyword>
<evidence type="ECO:0000256" key="12">
    <source>
        <dbReference type="ARBA" id="ARBA00022968"/>
    </source>
</evidence>
<evidence type="ECO:0000256" key="8">
    <source>
        <dbReference type="ARBA" id="ARBA00022679"/>
    </source>
</evidence>
<dbReference type="InterPro" id="IPR004263">
    <property type="entry name" value="Exostosin"/>
</dbReference>
<comment type="pathway">
    <text evidence="4">Protein modification; protein glycosylation.</text>
</comment>
<dbReference type="EMBL" id="JAZGQO010000018">
    <property type="protein sequence ID" value="KAK6167258.1"/>
    <property type="molecule type" value="Genomic_DNA"/>
</dbReference>
<dbReference type="GO" id="GO:0015012">
    <property type="term" value="P:heparan sulfate proteoglycan biosynthetic process"/>
    <property type="evidence" value="ECO:0007669"/>
    <property type="project" value="UniProtKB-ARBA"/>
</dbReference>
<evidence type="ECO:0000256" key="4">
    <source>
        <dbReference type="ARBA" id="ARBA00004922"/>
    </source>
</evidence>
<dbReference type="GO" id="GO:0050508">
    <property type="term" value="F:glucuronosyl-N-acetylglucosaminyl-proteoglycan 4-alpha-N-acetylglucosaminyltransferase activity"/>
    <property type="evidence" value="ECO:0007669"/>
    <property type="project" value="UniProtKB-EC"/>
</dbReference>
<organism evidence="23 24">
    <name type="scientific">Patella caerulea</name>
    <name type="common">Rayed Mediterranean limpet</name>
    <dbReference type="NCBI Taxonomy" id="87958"/>
    <lineage>
        <taxon>Eukaryota</taxon>
        <taxon>Metazoa</taxon>
        <taxon>Spiralia</taxon>
        <taxon>Lophotrochozoa</taxon>
        <taxon>Mollusca</taxon>
        <taxon>Gastropoda</taxon>
        <taxon>Patellogastropoda</taxon>
        <taxon>Patelloidea</taxon>
        <taxon>Patellidae</taxon>
        <taxon>Patella</taxon>
    </lineage>
</organism>
<keyword evidence="11" id="KW-0256">Endoplasmic reticulum</keyword>
<dbReference type="PANTHER" id="PTHR48261:SF5">
    <property type="entry name" value="EXOSTOSIN GLYCOSYLTRANSFERASE 2"/>
    <property type="match status" value="1"/>
</dbReference>
<keyword evidence="16" id="KW-1015">Disulfide bond</keyword>
<feature type="domain" description="Glycosyl transferase 64" evidence="22">
    <location>
        <begin position="444"/>
        <end position="689"/>
    </location>
</feature>
<evidence type="ECO:0000256" key="14">
    <source>
        <dbReference type="ARBA" id="ARBA00023034"/>
    </source>
</evidence>
<evidence type="ECO:0000256" key="17">
    <source>
        <dbReference type="ARBA" id="ARBA00023180"/>
    </source>
</evidence>
<dbReference type="SUPFAM" id="SSF53448">
    <property type="entry name" value="Nucleotide-diphospho-sugar transferases"/>
    <property type="match status" value="1"/>
</dbReference>
<evidence type="ECO:0000256" key="9">
    <source>
        <dbReference type="ARBA" id="ARBA00022692"/>
    </source>
</evidence>
<dbReference type="Proteomes" id="UP001347796">
    <property type="component" value="Unassembled WGS sequence"/>
</dbReference>
<dbReference type="FunFam" id="3.90.550.10:FF:000035">
    <property type="entry name" value="Putative Exostosin-2"/>
    <property type="match status" value="1"/>
</dbReference>
<evidence type="ECO:0000256" key="20">
    <source>
        <dbReference type="SAM" id="Phobius"/>
    </source>
</evidence>
<evidence type="ECO:0000256" key="11">
    <source>
        <dbReference type="ARBA" id="ARBA00022824"/>
    </source>
</evidence>
<dbReference type="Gene3D" id="3.90.550.10">
    <property type="entry name" value="Spore Coat Polysaccharide Biosynthesis Protein SpsA, Chain A"/>
    <property type="match status" value="1"/>
</dbReference>
<keyword evidence="10" id="KW-0479">Metal-binding</keyword>
<evidence type="ECO:0000313" key="23">
    <source>
        <dbReference type="EMBL" id="KAK6167258.1"/>
    </source>
</evidence>
<evidence type="ECO:0000256" key="1">
    <source>
        <dbReference type="ARBA" id="ARBA00001936"/>
    </source>
</evidence>
<gene>
    <name evidence="23" type="ORF">SNE40_021333</name>
</gene>
<evidence type="ECO:0000256" key="6">
    <source>
        <dbReference type="ARBA" id="ARBA00012194"/>
    </source>
</evidence>
<proteinExistence type="inferred from homology"/>